<organism evidence="2 3">
    <name type="scientific">Orchesella dallaii</name>
    <dbReference type="NCBI Taxonomy" id="48710"/>
    <lineage>
        <taxon>Eukaryota</taxon>
        <taxon>Metazoa</taxon>
        <taxon>Ecdysozoa</taxon>
        <taxon>Arthropoda</taxon>
        <taxon>Hexapoda</taxon>
        <taxon>Collembola</taxon>
        <taxon>Entomobryomorpha</taxon>
        <taxon>Entomobryoidea</taxon>
        <taxon>Orchesellidae</taxon>
        <taxon>Orchesellinae</taxon>
        <taxon>Orchesella</taxon>
    </lineage>
</organism>
<dbReference type="Proteomes" id="UP001642540">
    <property type="component" value="Unassembled WGS sequence"/>
</dbReference>
<protein>
    <recommendedName>
        <fullName evidence="4">Kinetochore protein Nuf2</fullName>
    </recommendedName>
</protein>
<comment type="caution">
    <text evidence="2">The sequence shown here is derived from an EMBL/GenBank/DDBJ whole genome shotgun (WGS) entry which is preliminary data.</text>
</comment>
<keyword evidence="1" id="KW-0175">Coiled coil</keyword>
<reference evidence="2 3" key="1">
    <citation type="submission" date="2024-08" db="EMBL/GenBank/DDBJ databases">
        <authorList>
            <person name="Cucini C."/>
            <person name="Frati F."/>
        </authorList>
    </citation>
    <scope>NUCLEOTIDE SEQUENCE [LARGE SCALE GENOMIC DNA]</scope>
</reference>
<feature type="coiled-coil region" evidence="1">
    <location>
        <begin position="162"/>
        <end position="248"/>
    </location>
</feature>
<proteinExistence type="predicted"/>
<feature type="coiled-coil region" evidence="1">
    <location>
        <begin position="281"/>
        <end position="308"/>
    </location>
</feature>
<sequence length="455" mass="52611">MAHHGGPGKDSQTAILKIALLVLNEKNEHGEFILGCPLSMEDLDSLTSEMMLKIVVRLMRDFIGNLPLSRKVPLSDFNYFKSGEITYESGIDRIYHAVGKIFPEENPLQFSTLLLPSRDPKRTKAVIAYIMSFYWMCDDLYARFETCFEEVIEENREKVLIYNEIEDLKTEISIKIQEKETEKDRLPTVQKEIHRVEEKIRKDQIVLTKLNQEVEKHSHAYKGKEGHLKVLMQQLEQLEMDRLGWENRLVANPDEILGENTTIRKQLGSEIAQRDAYGSSINSLTKKCDNYETLINSANNTMRDFENVTALMQDAKGRIAAYMNLGSEATSESKKLKAELDLLVQQHATKAEEISHKKELFAGRIQQISNEVKVLQTQLVQLRSKVKQEKSAKLAYTIRLADVRREIEVLKRKISQHIRARKVDLTERKFLMELQAKEHLDKFQKQFVTFSIPDV</sequence>
<feature type="coiled-coil region" evidence="1">
    <location>
        <begin position="365"/>
        <end position="420"/>
    </location>
</feature>
<name>A0ABP1QY37_9HEXA</name>
<evidence type="ECO:0008006" key="4">
    <source>
        <dbReference type="Google" id="ProtNLM"/>
    </source>
</evidence>
<evidence type="ECO:0000313" key="2">
    <source>
        <dbReference type="EMBL" id="CAL8111670.1"/>
    </source>
</evidence>
<accession>A0ABP1QY37</accession>
<gene>
    <name evidence="2" type="ORF">ODALV1_LOCUS15250</name>
</gene>
<evidence type="ECO:0000256" key="1">
    <source>
        <dbReference type="SAM" id="Coils"/>
    </source>
</evidence>
<evidence type="ECO:0000313" key="3">
    <source>
        <dbReference type="Proteomes" id="UP001642540"/>
    </source>
</evidence>
<dbReference type="EMBL" id="CAXLJM020000046">
    <property type="protein sequence ID" value="CAL8111670.1"/>
    <property type="molecule type" value="Genomic_DNA"/>
</dbReference>
<keyword evidence="3" id="KW-1185">Reference proteome</keyword>